<evidence type="ECO:0000313" key="1">
    <source>
        <dbReference type="EMBL" id="MFC7392947.1"/>
    </source>
</evidence>
<keyword evidence="2" id="KW-1185">Reference proteome</keyword>
<organism evidence="1 2">
    <name type="scientific">Scopulibacillus cellulosilyticus</name>
    <dbReference type="NCBI Taxonomy" id="2665665"/>
    <lineage>
        <taxon>Bacteria</taxon>
        <taxon>Bacillati</taxon>
        <taxon>Bacillota</taxon>
        <taxon>Bacilli</taxon>
        <taxon>Bacillales</taxon>
        <taxon>Sporolactobacillaceae</taxon>
        <taxon>Scopulibacillus</taxon>
    </lineage>
</organism>
<gene>
    <name evidence="1" type="ORF">ACFQRG_08105</name>
</gene>
<dbReference type="RefSeq" id="WP_380965357.1">
    <property type="nucleotide sequence ID" value="NZ_JBHTCO010000005.1"/>
</dbReference>
<dbReference type="Proteomes" id="UP001596505">
    <property type="component" value="Unassembled WGS sequence"/>
</dbReference>
<evidence type="ECO:0000313" key="2">
    <source>
        <dbReference type="Proteomes" id="UP001596505"/>
    </source>
</evidence>
<dbReference type="EMBL" id="JBHTCO010000005">
    <property type="protein sequence ID" value="MFC7392947.1"/>
    <property type="molecule type" value="Genomic_DNA"/>
</dbReference>
<accession>A0ABW2PWB4</accession>
<name>A0ABW2PWB4_9BACL</name>
<reference evidence="2" key="1">
    <citation type="journal article" date="2019" name="Int. J. Syst. Evol. Microbiol.">
        <title>The Global Catalogue of Microorganisms (GCM) 10K type strain sequencing project: providing services to taxonomists for standard genome sequencing and annotation.</title>
        <authorList>
            <consortium name="The Broad Institute Genomics Platform"/>
            <consortium name="The Broad Institute Genome Sequencing Center for Infectious Disease"/>
            <person name="Wu L."/>
            <person name="Ma J."/>
        </authorList>
    </citation>
    <scope>NUCLEOTIDE SEQUENCE [LARGE SCALE GENOMIC DNA]</scope>
    <source>
        <strain evidence="2">CGMCC 1.16305</strain>
    </source>
</reference>
<sequence length="107" mass="12722">MSYLQKPLFPNRVDPDNDMFLGETFVQIKGWDGYPSVHLVRSYRTISEEAENNYYHIFENRCGAKVINYNKEQYDQVMNYVDISDQWSIFYKEKAGLSPVPKSFRHL</sequence>
<evidence type="ECO:0008006" key="3">
    <source>
        <dbReference type="Google" id="ProtNLM"/>
    </source>
</evidence>
<comment type="caution">
    <text evidence="1">The sequence shown here is derived from an EMBL/GenBank/DDBJ whole genome shotgun (WGS) entry which is preliminary data.</text>
</comment>
<protein>
    <recommendedName>
        <fullName evidence="3">YodL-like protein</fullName>
    </recommendedName>
</protein>
<proteinExistence type="predicted"/>